<proteinExistence type="predicted"/>
<organism evidence="2">
    <name type="scientific">Tetraodon nigroviridis</name>
    <name type="common">Spotted green pufferfish</name>
    <name type="synonym">Chelonodon nigroviridis</name>
    <dbReference type="NCBI Taxonomy" id="99883"/>
    <lineage>
        <taxon>Eukaryota</taxon>
        <taxon>Metazoa</taxon>
        <taxon>Chordata</taxon>
        <taxon>Craniata</taxon>
        <taxon>Vertebrata</taxon>
        <taxon>Euteleostomi</taxon>
        <taxon>Actinopterygii</taxon>
        <taxon>Neopterygii</taxon>
        <taxon>Teleostei</taxon>
        <taxon>Neoteleostei</taxon>
        <taxon>Acanthomorphata</taxon>
        <taxon>Eupercaria</taxon>
        <taxon>Tetraodontiformes</taxon>
        <taxon>Tetradontoidea</taxon>
        <taxon>Tetraodontidae</taxon>
        <taxon>Tetraodon</taxon>
    </lineage>
</organism>
<protein>
    <submittedName>
        <fullName evidence="2">(spotted green pufferfish) hypothetical protein</fullName>
    </submittedName>
</protein>
<dbReference type="AlphaFoldDB" id="Q4SQK9"/>
<evidence type="ECO:0000256" key="1">
    <source>
        <dbReference type="SAM" id="MobiDB-lite"/>
    </source>
</evidence>
<dbReference type="KEGG" id="tng:GSTEN00014326G001"/>
<reference evidence="2" key="2">
    <citation type="submission" date="2004-02" db="EMBL/GenBank/DDBJ databases">
        <authorList>
            <consortium name="Genoscope"/>
            <consortium name="Whitehead Institute Centre for Genome Research"/>
        </authorList>
    </citation>
    <scope>NUCLEOTIDE SEQUENCE</scope>
</reference>
<comment type="caution">
    <text evidence="2">The sequence shown here is derived from an EMBL/GenBank/DDBJ whole genome shotgun (WGS) entry which is preliminary data.</text>
</comment>
<sequence>MKSLQKQPVRSAVFKGIRKFSRRSRGRLPERAAGGAEGGSQRERPGRERSGAEEEAQRGRRAPTPVSHLILE</sequence>
<accession>Q4SQK9</accession>
<feature type="compositionally biased region" description="Basic residues" evidence="1">
    <location>
        <begin position="16"/>
        <end position="26"/>
    </location>
</feature>
<feature type="region of interest" description="Disordered" evidence="1">
    <location>
        <begin position="1"/>
        <end position="72"/>
    </location>
</feature>
<evidence type="ECO:0000313" key="2">
    <source>
        <dbReference type="EMBL" id="CAF97073.1"/>
    </source>
</evidence>
<gene>
    <name evidence="2" type="ORF">GSTENG00014326001</name>
</gene>
<name>Q4SQK9_TETNG</name>
<dbReference type="EMBL" id="CAAE01014532">
    <property type="protein sequence ID" value="CAF97073.1"/>
    <property type="molecule type" value="Genomic_DNA"/>
</dbReference>
<reference evidence="2" key="1">
    <citation type="journal article" date="2004" name="Nature">
        <title>Genome duplication in the teleost fish Tetraodon nigroviridis reveals the early vertebrate proto-karyotype.</title>
        <authorList>
            <person name="Jaillon O."/>
            <person name="Aury J.-M."/>
            <person name="Brunet F."/>
            <person name="Petit J.-L."/>
            <person name="Stange-Thomann N."/>
            <person name="Mauceli E."/>
            <person name="Bouneau L."/>
            <person name="Fischer C."/>
            <person name="Ozouf-Costaz C."/>
            <person name="Bernot A."/>
            <person name="Nicaud S."/>
            <person name="Jaffe D."/>
            <person name="Fisher S."/>
            <person name="Lutfalla G."/>
            <person name="Dossat C."/>
            <person name="Segurens B."/>
            <person name="Dasilva C."/>
            <person name="Salanoubat M."/>
            <person name="Levy M."/>
            <person name="Boudet N."/>
            <person name="Castellano S."/>
            <person name="Anthouard V."/>
            <person name="Jubin C."/>
            <person name="Castelli V."/>
            <person name="Katinka M."/>
            <person name="Vacherie B."/>
            <person name="Biemont C."/>
            <person name="Skalli Z."/>
            <person name="Cattolico L."/>
            <person name="Poulain J."/>
            <person name="De Berardinis V."/>
            <person name="Cruaud C."/>
            <person name="Duprat S."/>
            <person name="Brottier P."/>
            <person name="Coutanceau J.-P."/>
            <person name="Gouzy J."/>
            <person name="Parra G."/>
            <person name="Lardier G."/>
            <person name="Chapple C."/>
            <person name="McKernan K.J."/>
            <person name="McEwan P."/>
            <person name="Bosak S."/>
            <person name="Kellis M."/>
            <person name="Volff J.-N."/>
            <person name="Guigo R."/>
            <person name="Zody M.C."/>
            <person name="Mesirov J."/>
            <person name="Lindblad-Toh K."/>
            <person name="Birren B."/>
            <person name="Nusbaum C."/>
            <person name="Kahn D."/>
            <person name="Robinson-Rechavi M."/>
            <person name="Laudet V."/>
            <person name="Schachter V."/>
            <person name="Quetier F."/>
            <person name="Saurin W."/>
            <person name="Scarpelli C."/>
            <person name="Wincker P."/>
            <person name="Lander E.S."/>
            <person name="Weissenbach J."/>
            <person name="Roest Crollius H."/>
        </authorList>
    </citation>
    <scope>NUCLEOTIDE SEQUENCE [LARGE SCALE GENOMIC DNA]</scope>
</reference>
<feature type="compositionally biased region" description="Basic and acidic residues" evidence="1">
    <location>
        <begin position="40"/>
        <end position="58"/>
    </location>
</feature>